<reference evidence="2 3" key="1">
    <citation type="submission" date="2023-08" db="EMBL/GenBank/DDBJ databases">
        <authorList>
            <person name="Folkvardsen B D."/>
            <person name="Norman A."/>
        </authorList>
    </citation>
    <scope>NUCLEOTIDE SEQUENCE [LARGE SCALE GENOMIC DNA]</scope>
    <source>
        <strain evidence="2 3">Mu0053</strain>
    </source>
</reference>
<feature type="transmembrane region" description="Helical" evidence="1">
    <location>
        <begin position="96"/>
        <end position="118"/>
    </location>
</feature>
<keyword evidence="1" id="KW-1133">Transmembrane helix</keyword>
<feature type="transmembrane region" description="Helical" evidence="1">
    <location>
        <begin position="72"/>
        <end position="90"/>
    </location>
</feature>
<feature type="transmembrane region" description="Helical" evidence="1">
    <location>
        <begin position="12"/>
        <end position="30"/>
    </location>
</feature>
<keyword evidence="1" id="KW-0812">Transmembrane</keyword>
<dbReference type="Pfam" id="PF11255">
    <property type="entry name" value="DUF3054"/>
    <property type="match status" value="1"/>
</dbReference>
<dbReference type="InterPro" id="IPR021414">
    <property type="entry name" value="DUF3054"/>
</dbReference>
<dbReference type="RefSeq" id="WP_308479721.1">
    <property type="nucleotide sequence ID" value="NZ_OY726397.1"/>
</dbReference>
<dbReference type="EMBL" id="OY726397">
    <property type="protein sequence ID" value="CAJ1510072.1"/>
    <property type="molecule type" value="Genomic_DNA"/>
</dbReference>
<feature type="transmembrane region" description="Helical" evidence="1">
    <location>
        <begin position="42"/>
        <end position="60"/>
    </location>
</feature>
<evidence type="ECO:0000313" key="2">
    <source>
        <dbReference type="EMBL" id="CAJ1510072.1"/>
    </source>
</evidence>
<protein>
    <submittedName>
        <fullName evidence="2">DUF3054 domain-containing protein</fullName>
    </submittedName>
</protein>
<sequence>MNHDRTNRRAVAGAVAADTVAVLVFCALGRRSHDEGVDISGVAATAWPFLSGTAIGWLLSRGWRAPSALRSTGLTVWLSTVVVGMLIRWATSASVALPFVAVASSVTAVLLLGWRAVVGRGRLTGAR</sequence>
<proteinExistence type="predicted"/>
<organism evidence="2 3">
    <name type="scientific">[Mycobacterium] burgundiense</name>
    <dbReference type="NCBI Taxonomy" id="3064286"/>
    <lineage>
        <taxon>Bacteria</taxon>
        <taxon>Bacillati</taxon>
        <taxon>Actinomycetota</taxon>
        <taxon>Actinomycetes</taxon>
        <taxon>Mycobacteriales</taxon>
        <taxon>Mycobacteriaceae</taxon>
        <taxon>Mycolicibacterium</taxon>
    </lineage>
</organism>
<gene>
    <name evidence="2" type="ORF">MU0053_004428</name>
</gene>
<accession>A0ABM9M4L7</accession>
<evidence type="ECO:0000313" key="3">
    <source>
        <dbReference type="Proteomes" id="UP001190465"/>
    </source>
</evidence>
<name>A0ABM9M4L7_9MYCO</name>
<evidence type="ECO:0000256" key="1">
    <source>
        <dbReference type="SAM" id="Phobius"/>
    </source>
</evidence>
<keyword evidence="1" id="KW-0472">Membrane</keyword>
<keyword evidence="3" id="KW-1185">Reference proteome</keyword>
<dbReference type="Proteomes" id="UP001190465">
    <property type="component" value="Chromosome"/>
</dbReference>